<gene>
    <name evidence="1" type="ORF">GL267_009305</name>
</gene>
<name>A0ACD5H409_9PROT</name>
<organism evidence="1 2">
    <name type="scientific">Acidithiobacillus ferrianus</name>
    <dbReference type="NCBI Taxonomy" id="2678518"/>
    <lineage>
        <taxon>Bacteria</taxon>
        <taxon>Pseudomonadati</taxon>
        <taxon>Pseudomonadota</taxon>
        <taxon>Acidithiobacillia</taxon>
        <taxon>Acidithiobacillales</taxon>
        <taxon>Acidithiobacillaceae</taxon>
        <taxon>Acidithiobacillus</taxon>
    </lineage>
</organism>
<evidence type="ECO:0000313" key="1">
    <source>
        <dbReference type="EMBL" id="XRI67955.1"/>
    </source>
</evidence>
<sequence>MKPKDSKETIKVLDAKKAVEALVTKAKGTMSEDSKRVVMVAAAW</sequence>
<evidence type="ECO:0000313" key="2">
    <source>
        <dbReference type="Proteomes" id="UP000470022"/>
    </source>
</evidence>
<proteinExistence type="predicted"/>
<dbReference type="Proteomes" id="UP000470022">
    <property type="component" value="Chromosome"/>
</dbReference>
<keyword evidence="2" id="KW-1185">Reference proteome</keyword>
<protein>
    <submittedName>
        <fullName evidence="1">Uncharacterized protein</fullName>
    </submittedName>
</protein>
<accession>A0ACD5H409</accession>
<reference evidence="1" key="1">
    <citation type="submission" date="2023-06" db="EMBL/GenBank/DDBJ databases">
        <title>Complete and circular genome of Acidithiobacillus ferrianus DSM 107098.</title>
        <authorList>
            <person name="Norris P.R."/>
            <person name="Falagan C."/>
            <person name="Moya-Beltran A."/>
            <person name="Castro M."/>
            <person name="Quatrini R."/>
            <person name="Johnson D.B."/>
        </authorList>
    </citation>
    <scope>NUCLEOTIDE SEQUENCE</scope>
    <source>
        <strain evidence="1">MG</strain>
    </source>
</reference>
<dbReference type="EMBL" id="CP127523">
    <property type="protein sequence ID" value="XRI67955.1"/>
    <property type="molecule type" value="Genomic_DNA"/>
</dbReference>